<sequence>MLKKISLFLLAGVFLIRAQYLLIPMDNSQQNHLKAYGVAYQVLKSNINVEWLLNYRGGSFLFTAAPVFEQMLQLRGVSYTVIDAGTVNGIYAEIEQNNMEKVLLEKAPKIAVYSPPGYQPWDDAVTLAMSYAEIEYDVIYDREVLEDKLSDYDWLHLHHEDFTGQYGKFWSSFRNESWYIRRQQESEKRAADLGFGKVSREKLAVARAIRDYVKKGGFLFAMCSATDALDIALSAYKTDICAEVFDGDPIDPDYAKKLDFSQTFAFTGFKLIPDPVIYEYSDIDVPPSNQPRLRDPESDYFSLFEFSAKYDPVPTMLTQNHVSLVKGFMGQTTMFRESKIKSAVTIMGKIEGTDEVKYIHGMLGKGTFTFYGGHDPEDYTHRVGDPPTDLDLHRNSPGYRLILNNVLFPAARKKKLKT</sequence>
<accession>A0A7V1LJR1</accession>
<gene>
    <name evidence="1" type="ORF">ENJ10_01050</name>
</gene>
<reference evidence="1" key="1">
    <citation type="journal article" date="2020" name="mSystems">
        <title>Genome- and Community-Level Interaction Insights into Carbon Utilization and Element Cycling Functions of Hydrothermarchaeota in Hydrothermal Sediment.</title>
        <authorList>
            <person name="Zhou Z."/>
            <person name="Liu Y."/>
            <person name="Xu W."/>
            <person name="Pan J."/>
            <person name="Luo Z.H."/>
            <person name="Li M."/>
        </authorList>
    </citation>
    <scope>NUCLEOTIDE SEQUENCE [LARGE SCALE GENOMIC DNA]</scope>
    <source>
        <strain evidence="1">HyVt-456</strain>
    </source>
</reference>
<proteinExistence type="predicted"/>
<dbReference type="Proteomes" id="UP000886005">
    <property type="component" value="Unassembled WGS sequence"/>
</dbReference>
<dbReference type="EMBL" id="DRLD01000024">
    <property type="protein sequence ID" value="HED09251.1"/>
    <property type="molecule type" value="Genomic_DNA"/>
</dbReference>
<comment type="caution">
    <text evidence="1">The sequence shown here is derived from an EMBL/GenBank/DDBJ whole genome shotgun (WGS) entry which is preliminary data.</text>
</comment>
<dbReference type="AlphaFoldDB" id="A0A7V1LJR1"/>
<organism evidence="1">
    <name type="scientific">Caldithrix abyssi</name>
    <dbReference type="NCBI Taxonomy" id="187145"/>
    <lineage>
        <taxon>Bacteria</taxon>
        <taxon>Pseudomonadati</taxon>
        <taxon>Calditrichota</taxon>
        <taxon>Calditrichia</taxon>
        <taxon>Calditrichales</taxon>
        <taxon>Calditrichaceae</taxon>
        <taxon>Caldithrix</taxon>
    </lineage>
</organism>
<evidence type="ECO:0000313" key="1">
    <source>
        <dbReference type="EMBL" id="HED09251.1"/>
    </source>
</evidence>
<name>A0A7V1LJR1_CALAY</name>
<protein>
    <submittedName>
        <fullName evidence="1">Asparagine synthetase B</fullName>
    </submittedName>
</protein>